<keyword evidence="7 10" id="KW-1133">Transmembrane helix</keyword>
<comment type="subcellular location">
    <subcellularLocation>
        <location evidence="2">Cell projection</location>
        <location evidence="2">Cilium</location>
    </subcellularLocation>
    <subcellularLocation>
        <location evidence="3">Membrane</location>
        <topology evidence="3">Multi-pass membrane protein</topology>
    </subcellularLocation>
</comment>
<keyword evidence="6 10" id="KW-0812">Transmembrane</keyword>
<comment type="similarity">
    <text evidence="4">Belongs to the TMEM218 family.</text>
</comment>
<evidence type="ECO:0000259" key="11">
    <source>
        <dbReference type="Pfam" id="PF25810"/>
    </source>
</evidence>
<dbReference type="PANTHER" id="PTHR31622">
    <property type="entry name" value="TRANSMEMBRANE PROTEIN 218"/>
    <property type="match status" value="1"/>
</dbReference>
<gene>
    <name evidence="12" type="ORF">SPARVUS_LOCUS285214</name>
</gene>
<evidence type="ECO:0000256" key="4">
    <source>
        <dbReference type="ARBA" id="ARBA00010775"/>
    </source>
</evidence>
<evidence type="ECO:0000256" key="5">
    <source>
        <dbReference type="ARBA" id="ARBA00015054"/>
    </source>
</evidence>
<sequence>SILLPCTLPLGPLISAFSQHLCNCEKPQTEAAIPPPPPAPHTCGISGIRIEVPIIAQRMATTVLGVGTGVFVISAIWVVTLLLCVLLSRTSGAARLLSIVFFILALIVTLVLIFFPRASETSTAQKEFQIVDTFFIGRYVLLSVMSVIFLASVFLSLVYYILEPVYAKPLRSH</sequence>
<evidence type="ECO:0000313" key="13">
    <source>
        <dbReference type="Proteomes" id="UP001162483"/>
    </source>
</evidence>
<evidence type="ECO:0000313" key="12">
    <source>
        <dbReference type="EMBL" id="CAI9532854.1"/>
    </source>
</evidence>
<dbReference type="Pfam" id="PF25810">
    <property type="entry name" value="TMEM218_N"/>
    <property type="match status" value="1"/>
</dbReference>
<organism evidence="12 13">
    <name type="scientific">Staurois parvus</name>
    <dbReference type="NCBI Taxonomy" id="386267"/>
    <lineage>
        <taxon>Eukaryota</taxon>
        <taxon>Metazoa</taxon>
        <taxon>Chordata</taxon>
        <taxon>Craniata</taxon>
        <taxon>Vertebrata</taxon>
        <taxon>Euteleostomi</taxon>
        <taxon>Amphibia</taxon>
        <taxon>Batrachia</taxon>
        <taxon>Anura</taxon>
        <taxon>Neobatrachia</taxon>
        <taxon>Ranoidea</taxon>
        <taxon>Ranidae</taxon>
        <taxon>Staurois</taxon>
    </lineage>
</organism>
<feature type="domain" description="Transmembrane protein 218 N-terminal" evidence="11">
    <location>
        <begin position="59"/>
        <end position="118"/>
    </location>
</feature>
<keyword evidence="13" id="KW-1185">Reference proteome</keyword>
<comment type="function">
    <text evidence="1">May be involved in ciliary biogenesis or function.</text>
</comment>
<evidence type="ECO:0000256" key="8">
    <source>
        <dbReference type="ARBA" id="ARBA00023136"/>
    </source>
</evidence>
<name>A0ABN9AA44_9NEOB</name>
<accession>A0ABN9AA44</accession>
<feature type="transmembrane region" description="Helical" evidence="10">
    <location>
        <begin position="94"/>
        <end position="115"/>
    </location>
</feature>
<reference evidence="12" key="1">
    <citation type="submission" date="2023-05" db="EMBL/GenBank/DDBJ databases">
        <authorList>
            <person name="Stuckert A."/>
        </authorList>
    </citation>
    <scope>NUCLEOTIDE SEQUENCE</scope>
</reference>
<evidence type="ECO:0000256" key="2">
    <source>
        <dbReference type="ARBA" id="ARBA00004138"/>
    </source>
</evidence>
<evidence type="ECO:0000256" key="1">
    <source>
        <dbReference type="ARBA" id="ARBA00003173"/>
    </source>
</evidence>
<dbReference type="PANTHER" id="PTHR31622:SF1">
    <property type="entry name" value="TRANSMEMBRANE PROTEIN 218"/>
    <property type="match status" value="1"/>
</dbReference>
<keyword evidence="9" id="KW-0966">Cell projection</keyword>
<feature type="non-terminal residue" evidence="12">
    <location>
        <position position="1"/>
    </location>
</feature>
<proteinExistence type="inferred from homology"/>
<dbReference type="Proteomes" id="UP001162483">
    <property type="component" value="Unassembled WGS sequence"/>
</dbReference>
<feature type="transmembrane region" description="Helical" evidence="10">
    <location>
        <begin position="63"/>
        <end position="88"/>
    </location>
</feature>
<keyword evidence="8 10" id="KW-0472">Membrane</keyword>
<evidence type="ECO:0000256" key="7">
    <source>
        <dbReference type="ARBA" id="ARBA00022989"/>
    </source>
</evidence>
<evidence type="ECO:0000256" key="3">
    <source>
        <dbReference type="ARBA" id="ARBA00004141"/>
    </source>
</evidence>
<protein>
    <recommendedName>
        <fullName evidence="5">Transmembrane protein 218</fullName>
    </recommendedName>
</protein>
<dbReference type="EMBL" id="CATNWA010000090">
    <property type="protein sequence ID" value="CAI9532854.1"/>
    <property type="molecule type" value="Genomic_DNA"/>
</dbReference>
<dbReference type="InterPro" id="IPR057973">
    <property type="entry name" value="TMEM218_N"/>
</dbReference>
<evidence type="ECO:0000256" key="6">
    <source>
        <dbReference type="ARBA" id="ARBA00022692"/>
    </source>
</evidence>
<dbReference type="InterPro" id="IPR026771">
    <property type="entry name" value="Tmem218"/>
</dbReference>
<comment type="caution">
    <text evidence="12">The sequence shown here is derived from an EMBL/GenBank/DDBJ whole genome shotgun (WGS) entry which is preliminary data.</text>
</comment>
<evidence type="ECO:0000256" key="9">
    <source>
        <dbReference type="ARBA" id="ARBA00023273"/>
    </source>
</evidence>
<feature type="transmembrane region" description="Helical" evidence="10">
    <location>
        <begin position="136"/>
        <end position="162"/>
    </location>
</feature>
<evidence type="ECO:0000256" key="10">
    <source>
        <dbReference type="SAM" id="Phobius"/>
    </source>
</evidence>